<keyword evidence="1" id="KW-0732">Signal</keyword>
<keyword evidence="3" id="KW-1185">Reference proteome</keyword>
<evidence type="ECO:0000256" key="1">
    <source>
        <dbReference type="SAM" id="SignalP"/>
    </source>
</evidence>
<name>A0A9N8E1P7_9STRA</name>
<dbReference type="OrthoDB" id="674604at2759"/>
<accession>A0A9N8E1P7</accession>
<dbReference type="SMART" id="SM00320">
    <property type="entry name" value="WD40"/>
    <property type="match status" value="4"/>
</dbReference>
<proteinExistence type="predicted"/>
<dbReference type="Proteomes" id="UP001153069">
    <property type="component" value="Unassembled WGS sequence"/>
</dbReference>
<evidence type="ECO:0000313" key="3">
    <source>
        <dbReference type="Proteomes" id="UP001153069"/>
    </source>
</evidence>
<dbReference type="InterPro" id="IPR015943">
    <property type="entry name" value="WD40/YVTN_repeat-like_dom_sf"/>
</dbReference>
<dbReference type="SUPFAM" id="SSF50978">
    <property type="entry name" value="WD40 repeat-like"/>
    <property type="match status" value="2"/>
</dbReference>
<dbReference type="InterPro" id="IPR001680">
    <property type="entry name" value="WD40_rpt"/>
</dbReference>
<reference evidence="2" key="1">
    <citation type="submission" date="2020-06" db="EMBL/GenBank/DDBJ databases">
        <authorList>
            <consortium name="Plant Systems Biology data submission"/>
        </authorList>
    </citation>
    <scope>NUCLEOTIDE SEQUENCE</scope>
    <source>
        <strain evidence="2">D6</strain>
    </source>
</reference>
<comment type="caution">
    <text evidence="2">The sequence shown here is derived from an EMBL/GenBank/DDBJ whole genome shotgun (WGS) entry which is preliminary data.</text>
</comment>
<feature type="chain" id="PRO_5040230846" evidence="1">
    <location>
        <begin position="18"/>
        <end position="491"/>
    </location>
</feature>
<organism evidence="2 3">
    <name type="scientific">Seminavis robusta</name>
    <dbReference type="NCBI Taxonomy" id="568900"/>
    <lineage>
        <taxon>Eukaryota</taxon>
        <taxon>Sar</taxon>
        <taxon>Stramenopiles</taxon>
        <taxon>Ochrophyta</taxon>
        <taxon>Bacillariophyta</taxon>
        <taxon>Bacillariophyceae</taxon>
        <taxon>Bacillariophycidae</taxon>
        <taxon>Naviculales</taxon>
        <taxon>Naviculaceae</taxon>
        <taxon>Seminavis</taxon>
    </lineage>
</organism>
<sequence>MNLCVVAFVWFLPWTASFTLLTPDTATRRHAPLLTFYNDFEDFSSVGDDDSDDSTKDLYASLRQRQTVLDASRKDTVSAWKSAPTAIEAIPIADDWIRRVALDTTTTRSASSSSINTVVAGGASGSLYLLDLTTGELLGKSLMVHESRGDDDDQQVLSSLYGNYDGGGVVAIARCGNLVASAGREGGVHVSYVIADSSSDVFTTTDDNRLVTLGKISGLSSFCTSLVFDSVNRVLWVGSFHEKKIRGYQVTKEMMMDTPKASLSGAVDVENAKVHLPLLHEIQVPSGVLSISVQPEIGCGVAATSDSGGIVLFSLQNATSLATWNPFAAGSDESARSAVLVQNDEAPRPSWSVVVGGTKGSIHQREISIDPATNSISRAEPWNPLRPPHQVAEGLRHDGPVVCLASPGPQVFLSGAQDGTICVWNCSYKMKSMEEEGDDSSTFSKPTPLFALGGYKVWLGSLVILDDNLLITDGADNVVMKHTFNKQGGAP</sequence>
<dbReference type="EMBL" id="CAICTM010000558">
    <property type="protein sequence ID" value="CAB9512882.1"/>
    <property type="molecule type" value="Genomic_DNA"/>
</dbReference>
<evidence type="ECO:0000313" key="2">
    <source>
        <dbReference type="EMBL" id="CAB9512882.1"/>
    </source>
</evidence>
<feature type="signal peptide" evidence="1">
    <location>
        <begin position="1"/>
        <end position="17"/>
    </location>
</feature>
<dbReference type="InterPro" id="IPR036322">
    <property type="entry name" value="WD40_repeat_dom_sf"/>
</dbReference>
<gene>
    <name evidence="2" type="ORF">SEMRO_559_G166560.1</name>
</gene>
<dbReference type="AlphaFoldDB" id="A0A9N8E1P7"/>
<dbReference type="Gene3D" id="2.130.10.10">
    <property type="entry name" value="YVTN repeat-like/Quinoprotein amine dehydrogenase"/>
    <property type="match status" value="2"/>
</dbReference>
<protein>
    <submittedName>
        <fullName evidence="2">WD domain, G-beta repeat</fullName>
    </submittedName>
</protein>